<dbReference type="PANTHER" id="PTHR10192:SF5">
    <property type="entry name" value="GEPHYRIN"/>
    <property type="match status" value="1"/>
</dbReference>
<dbReference type="RefSeq" id="WP_273691056.1">
    <property type="nucleotide sequence ID" value="NZ_CP117411.1"/>
</dbReference>
<dbReference type="Pfam" id="PF03454">
    <property type="entry name" value="MoeA_C"/>
    <property type="match status" value="1"/>
</dbReference>
<keyword evidence="6" id="KW-0460">Magnesium</keyword>
<keyword evidence="4 6" id="KW-0501">Molybdenum cofactor biosynthesis</keyword>
<dbReference type="SUPFAM" id="SSF53218">
    <property type="entry name" value="Molybdenum cofactor biosynthesis proteins"/>
    <property type="match status" value="1"/>
</dbReference>
<dbReference type="InterPro" id="IPR036135">
    <property type="entry name" value="MoeA_linker/N_sf"/>
</dbReference>
<evidence type="ECO:0000256" key="4">
    <source>
        <dbReference type="ARBA" id="ARBA00023150"/>
    </source>
</evidence>
<dbReference type="Proteomes" id="UP001220395">
    <property type="component" value="Chromosome"/>
</dbReference>
<evidence type="ECO:0000313" key="8">
    <source>
        <dbReference type="EMBL" id="WCT75302.1"/>
    </source>
</evidence>
<dbReference type="Pfam" id="PF03453">
    <property type="entry name" value="MoeA_N"/>
    <property type="match status" value="1"/>
</dbReference>
<comment type="function">
    <text evidence="1 6">Catalyzes the insertion of molybdate into adenylated molybdopterin with the concomitant release of AMP.</text>
</comment>
<comment type="cofactor">
    <cofactor evidence="6">
        <name>Mg(2+)</name>
        <dbReference type="ChEBI" id="CHEBI:18420"/>
    </cofactor>
</comment>
<dbReference type="InterPro" id="IPR005110">
    <property type="entry name" value="MoeA_linker/N"/>
</dbReference>
<accession>A0ABY7TPY0</accession>
<evidence type="ECO:0000313" key="9">
    <source>
        <dbReference type="Proteomes" id="UP001220395"/>
    </source>
</evidence>
<gene>
    <name evidence="8" type="ORF">PQ455_08820</name>
</gene>
<comment type="similarity">
    <text evidence="3 6">Belongs to the MoeA family.</text>
</comment>
<dbReference type="SUPFAM" id="SSF63882">
    <property type="entry name" value="MoeA N-terminal region -like"/>
    <property type="match status" value="1"/>
</dbReference>
<sequence>MSLLPVADARARLLALAAPLPIETVPLIDAAGRHAAEPVLARRTQPAADLSAMDGYAIRFAERPGPWRIVGESAAGRPFAIPLAPGEAARIFTGAALPPGADTILIQEEATAADGLVRMTGKGPPAQGEHVRRRGADFADGAPLIASGDRLTPARIGLAAAAGHGALPVRRRARVALISTGDELVPPGAPTPDDRLPSSNAPMLAALCGGPLAEIVDLGIVPDDLAALTAAFAEAARIADVVVTIGGASVGDHDLVRPALAAAGAALDFWRVAMRPGKPLMAGRIGDAVVLGLPGNPVSAFVGATLFLKPLLARLSGAVDPAPPMAFATLLHPLPAVGGRTDFLRGINQMDGIRAMNRQDSAGLSSLAAADCLIVRPAGAPPIAAGEQVEIVTLA</sequence>
<evidence type="ECO:0000256" key="3">
    <source>
        <dbReference type="ARBA" id="ARBA00010763"/>
    </source>
</evidence>
<dbReference type="NCBIfam" id="NF045515">
    <property type="entry name" value="Glp_gephyrin"/>
    <property type="match status" value="1"/>
</dbReference>
<evidence type="ECO:0000256" key="1">
    <source>
        <dbReference type="ARBA" id="ARBA00002901"/>
    </source>
</evidence>
<organism evidence="8 9">
    <name type="scientific">Sphingomonas naphthae</name>
    <dbReference type="NCBI Taxonomy" id="1813468"/>
    <lineage>
        <taxon>Bacteria</taxon>
        <taxon>Pseudomonadati</taxon>
        <taxon>Pseudomonadota</taxon>
        <taxon>Alphaproteobacteria</taxon>
        <taxon>Sphingomonadales</taxon>
        <taxon>Sphingomonadaceae</taxon>
        <taxon>Sphingomonas</taxon>
    </lineage>
</organism>
<dbReference type="Pfam" id="PF00994">
    <property type="entry name" value="MoCF_biosynth"/>
    <property type="match status" value="1"/>
</dbReference>
<dbReference type="EC" id="2.10.1.1" evidence="6"/>
<dbReference type="InterPro" id="IPR001453">
    <property type="entry name" value="MoaB/Mog_dom"/>
</dbReference>
<dbReference type="PANTHER" id="PTHR10192">
    <property type="entry name" value="MOLYBDOPTERIN BIOSYNTHESIS PROTEIN"/>
    <property type="match status" value="1"/>
</dbReference>
<proteinExistence type="inferred from homology"/>
<dbReference type="InterPro" id="IPR036688">
    <property type="entry name" value="MoeA_C_domain_IV_sf"/>
</dbReference>
<keyword evidence="6" id="KW-0808">Transferase</keyword>
<dbReference type="SUPFAM" id="SSF63867">
    <property type="entry name" value="MoeA C-terminal domain-like"/>
    <property type="match status" value="1"/>
</dbReference>
<keyword evidence="6" id="KW-0500">Molybdenum</keyword>
<dbReference type="CDD" id="cd00887">
    <property type="entry name" value="MoeA"/>
    <property type="match status" value="1"/>
</dbReference>
<dbReference type="InterPro" id="IPR005111">
    <property type="entry name" value="MoeA_C_domain_IV"/>
</dbReference>
<dbReference type="Gene3D" id="3.90.105.10">
    <property type="entry name" value="Molybdopterin biosynthesis moea protein, domain 2"/>
    <property type="match status" value="1"/>
</dbReference>
<keyword evidence="6" id="KW-0479">Metal-binding</keyword>
<dbReference type="InterPro" id="IPR038987">
    <property type="entry name" value="MoeA-like"/>
</dbReference>
<dbReference type="SMART" id="SM00852">
    <property type="entry name" value="MoCF_biosynth"/>
    <property type="match status" value="1"/>
</dbReference>
<dbReference type="Gene3D" id="2.40.340.10">
    <property type="entry name" value="MoeA, C-terminal, domain IV"/>
    <property type="match status" value="1"/>
</dbReference>
<dbReference type="Gene3D" id="3.40.980.10">
    <property type="entry name" value="MoaB/Mog-like domain"/>
    <property type="match status" value="1"/>
</dbReference>
<comment type="pathway">
    <text evidence="2 6">Cofactor biosynthesis; molybdopterin biosynthesis.</text>
</comment>
<dbReference type="InterPro" id="IPR036425">
    <property type="entry name" value="MoaB/Mog-like_dom_sf"/>
</dbReference>
<evidence type="ECO:0000256" key="5">
    <source>
        <dbReference type="ARBA" id="ARBA00047317"/>
    </source>
</evidence>
<protein>
    <recommendedName>
        <fullName evidence="6">Molybdopterin molybdenumtransferase</fullName>
        <ecNumber evidence="6">2.10.1.1</ecNumber>
    </recommendedName>
</protein>
<evidence type="ECO:0000259" key="7">
    <source>
        <dbReference type="SMART" id="SM00852"/>
    </source>
</evidence>
<name>A0ABY7TPY0_9SPHN</name>
<reference evidence="8 9" key="1">
    <citation type="submission" date="2023-02" db="EMBL/GenBank/DDBJ databases">
        <title>Genome sequence of Sphingomonas naphthae.</title>
        <authorList>
            <person name="Kim S."/>
            <person name="Heo J."/>
            <person name="Kwon S.-W."/>
        </authorList>
    </citation>
    <scope>NUCLEOTIDE SEQUENCE [LARGE SCALE GENOMIC DNA]</scope>
    <source>
        <strain evidence="8 9">KACC 18716</strain>
    </source>
</reference>
<evidence type="ECO:0000256" key="2">
    <source>
        <dbReference type="ARBA" id="ARBA00005046"/>
    </source>
</evidence>
<dbReference type="EMBL" id="CP117411">
    <property type="protein sequence ID" value="WCT75302.1"/>
    <property type="molecule type" value="Genomic_DNA"/>
</dbReference>
<dbReference type="Gene3D" id="2.170.190.11">
    <property type="entry name" value="Molybdopterin biosynthesis moea protein, domain 3"/>
    <property type="match status" value="1"/>
</dbReference>
<evidence type="ECO:0000256" key="6">
    <source>
        <dbReference type="RuleBase" id="RU365090"/>
    </source>
</evidence>
<comment type="catalytic activity">
    <reaction evidence="5">
        <text>adenylyl-molybdopterin + molybdate = Mo-molybdopterin + AMP + H(+)</text>
        <dbReference type="Rhea" id="RHEA:35047"/>
        <dbReference type="ChEBI" id="CHEBI:15378"/>
        <dbReference type="ChEBI" id="CHEBI:36264"/>
        <dbReference type="ChEBI" id="CHEBI:62727"/>
        <dbReference type="ChEBI" id="CHEBI:71302"/>
        <dbReference type="ChEBI" id="CHEBI:456215"/>
        <dbReference type="EC" id="2.10.1.1"/>
    </reaction>
</comment>
<keyword evidence="9" id="KW-1185">Reference proteome</keyword>
<feature type="domain" description="MoaB/Mog" evidence="7">
    <location>
        <begin position="176"/>
        <end position="314"/>
    </location>
</feature>